<protein>
    <submittedName>
        <fullName evidence="1">Uncharacterized protein</fullName>
    </submittedName>
</protein>
<accession>A0ACC2RD76</accession>
<dbReference type="EMBL" id="QTSX02007714">
    <property type="protein sequence ID" value="KAJ9048014.1"/>
    <property type="molecule type" value="Genomic_DNA"/>
</dbReference>
<comment type="caution">
    <text evidence="1">The sequence shown here is derived from an EMBL/GenBank/DDBJ whole genome shotgun (WGS) entry which is preliminary data.</text>
</comment>
<keyword evidence="2" id="KW-1185">Reference proteome</keyword>
<evidence type="ECO:0000313" key="2">
    <source>
        <dbReference type="Proteomes" id="UP001165960"/>
    </source>
</evidence>
<organism evidence="1 2">
    <name type="scientific">Entomophthora muscae</name>
    <dbReference type="NCBI Taxonomy" id="34485"/>
    <lineage>
        <taxon>Eukaryota</taxon>
        <taxon>Fungi</taxon>
        <taxon>Fungi incertae sedis</taxon>
        <taxon>Zoopagomycota</taxon>
        <taxon>Entomophthoromycotina</taxon>
        <taxon>Entomophthoromycetes</taxon>
        <taxon>Entomophthorales</taxon>
        <taxon>Entomophthoraceae</taxon>
        <taxon>Entomophthora</taxon>
    </lineage>
</organism>
<gene>
    <name evidence="1" type="ORF">DSO57_1039240</name>
</gene>
<name>A0ACC2RD76_9FUNG</name>
<dbReference type="Proteomes" id="UP001165960">
    <property type="component" value="Unassembled WGS sequence"/>
</dbReference>
<proteinExistence type="predicted"/>
<sequence>MISWINSIEEALTSLIPIQLDPMAEATGMNFVFFSLEPALVGGIHHLERRHLKPYPGFLAKPHQIT</sequence>
<evidence type="ECO:0000313" key="1">
    <source>
        <dbReference type="EMBL" id="KAJ9048014.1"/>
    </source>
</evidence>
<reference evidence="1" key="1">
    <citation type="submission" date="2022-04" db="EMBL/GenBank/DDBJ databases">
        <title>Genome of the entomopathogenic fungus Entomophthora muscae.</title>
        <authorList>
            <person name="Elya C."/>
            <person name="Lovett B.R."/>
            <person name="Lee E."/>
            <person name="Macias A.M."/>
            <person name="Hajek A.E."/>
            <person name="De Bivort B.L."/>
            <person name="Kasson M.T."/>
            <person name="De Fine Licht H.H."/>
            <person name="Stajich J.E."/>
        </authorList>
    </citation>
    <scope>NUCLEOTIDE SEQUENCE</scope>
    <source>
        <strain evidence="1">Berkeley</strain>
    </source>
</reference>